<protein>
    <submittedName>
        <fullName evidence="7">ABC transporter permease</fullName>
    </submittedName>
</protein>
<comment type="caution">
    <text evidence="7">The sequence shown here is derived from an EMBL/GenBank/DDBJ whole genome shotgun (WGS) entry which is preliminary data.</text>
</comment>
<dbReference type="PANTHER" id="PTHR42744:SF1">
    <property type="entry name" value="BINDING-PROTEIN-DEPENDENT TRANSPORT SYSTEMS INNER MEMBRANE COMPONENT"/>
    <property type="match status" value="1"/>
</dbReference>
<dbReference type="InterPro" id="IPR035906">
    <property type="entry name" value="MetI-like_sf"/>
</dbReference>
<feature type="transmembrane region" description="Helical" evidence="5">
    <location>
        <begin position="137"/>
        <end position="155"/>
    </location>
</feature>
<name>A0A4Y3TSB1_9PROT</name>
<dbReference type="Proteomes" id="UP000317730">
    <property type="component" value="Unassembled WGS sequence"/>
</dbReference>
<dbReference type="RefSeq" id="WP_141374554.1">
    <property type="nucleotide sequence ID" value="NZ_BAPL01000017.1"/>
</dbReference>
<dbReference type="Gene3D" id="1.10.3720.10">
    <property type="entry name" value="MetI-like"/>
    <property type="match status" value="2"/>
</dbReference>
<feature type="domain" description="ABC transmembrane type-1" evidence="6">
    <location>
        <begin position="382"/>
        <end position="568"/>
    </location>
</feature>
<keyword evidence="2 5" id="KW-0812">Transmembrane</keyword>
<keyword evidence="5" id="KW-0813">Transport</keyword>
<dbReference type="GO" id="GO:0055085">
    <property type="term" value="P:transmembrane transport"/>
    <property type="evidence" value="ECO:0007669"/>
    <property type="project" value="InterPro"/>
</dbReference>
<feature type="transmembrane region" description="Helical" evidence="5">
    <location>
        <begin position="497"/>
        <end position="517"/>
    </location>
</feature>
<feature type="transmembrane region" description="Helical" evidence="5">
    <location>
        <begin position="416"/>
        <end position="439"/>
    </location>
</feature>
<dbReference type="PANTHER" id="PTHR42744">
    <property type="entry name" value="BINDING-PROTEIN-DEPENDENT TRANSPORT SYSTEMS INNER MEMBRANE COMPONENT"/>
    <property type="match status" value="1"/>
</dbReference>
<evidence type="ECO:0000313" key="8">
    <source>
        <dbReference type="Proteomes" id="UP000317730"/>
    </source>
</evidence>
<evidence type="ECO:0000256" key="2">
    <source>
        <dbReference type="ARBA" id="ARBA00022692"/>
    </source>
</evidence>
<dbReference type="CDD" id="cd06261">
    <property type="entry name" value="TM_PBP2"/>
    <property type="match status" value="1"/>
</dbReference>
<dbReference type="InterPro" id="IPR000515">
    <property type="entry name" value="MetI-like"/>
</dbReference>
<feature type="transmembrane region" description="Helical" evidence="5">
    <location>
        <begin position="244"/>
        <end position="261"/>
    </location>
</feature>
<sequence>MNDRRQGFPSQPELFSSLAQRYVNSADVLLLVCVAACAIAVGAAVRHMFGPLAAVTATPVHLEFSYLPGYALRTTLRMFAALGVSLVFTFCYATLAARSARARQVLIPLLDVLQSVPILGFLAFTVTFFLALFPGRVLGGELAAIFTIFTSQAWNMTLGMYQSLRAVPSELDEAARCFGLTSWQKFWRLDVPCAVPSLVWNAMMSMAGGWFMVVYSESISVGSTEVVLPGIGSYVGRAIDQRDGAAIGAAIAAMMAVILLYDQLLFRPLAAWATRFRLGGGDSGVPVVEPWFLRFLRRTLLIHTVGDALFLAARKVSYLKVGRAVGVAQSTSPAGSVASEWLWRGFLGMVFLAALLLVGRYAYETYAMAEVGHVFALGGITMVRVMSMLVLASVIWVPLGVWLGLNPVRARRAQLAAQYCAAFPANLFFPVFVVGIVHFHLMPDVWLTPLMILGAQWYILFNVIAGASSLPGELLEVCRSLNVRGWFWWRRVLLPGIMPYYLVGAVAAAGGAWNAAIASEMAEWGNVTLVAHGLGAYIAQATLRGDINQIGLGTVVMCVLVMLLNTLFWRPLSDFAARRLKLN</sequence>
<feature type="transmembrane region" description="Helical" evidence="5">
    <location>
        <begin position="549"/>
        <end position="569"/>
    </location>
</feature>
<dbReference type="SUPFAM" id="SSF161098">
    <property type="entry name" value="MetI-like"/>
    <property type="match status" value="2"/>
</dbReference>
<feature type="transmembrane region" description="Helical" evidence="5">
    <location>
        <begin position="28"/>
        <end position="49"/>
    </location>
</feature>
<keyword evidence="4 5" id="KW-0472">Membrane</keyword>
<feature type="transmembrane region" description="Helical" evidence="5">
    <location>
        <begin position="446"/>
        <end position="465"/>
    </location>
</feature>
<keyword evidence="3 5" id="KW-1133">Transmembrane helix</keyword>
<dbReference type="EMBL" id="BJMV01000001">
    <property type="protein sequence ID" value="GEB84634.1"/>
    <property type="molecule type" value="Genomic_DNA"/>
</dbReference>
<evidence type="ECO:0000259" key="6">
    <source>
        <dbReference type="PROSITE" id="PS50928"/>
    </source>
</evidence>
<dbReference type="GO" id="GO:0005886">
    <property type="term" value="C:plasma membrane"/>
    <property type="evidence" value="ECO:0007669"/>
    <property type="project" value="UniProtKB-SubCell"/>
</dbReference>
<evidence type="ECO:0000256" key="3">
    <source>
        <dbReference type="ARBA" id="ARBA00022989"/>
    </source>
</evidence>
<keyword evidence="8" id="KW-1185">Reference proteome</keyword>
<gene>
    <name evidence="7" type="ORF">APE01nite_04310</name>
</gene>
<evidence type="ECO:0000256" key="5">
    <source>
        <dbReference type="RuleBase" id="RU363032"/>
    </source>
</evidence>
<proteinExistence type="inferred from homology"/>
<dbReference type="Pfam" id="PF00528">
    <property type="entry name" value="BPD_transp_1"/>
    <property type="match status" value="2"/>
</dbReference>
<organism evidence="7 8">
    <name type="scientific">Acetobacter peroxydans</name>
    <dbReference type="NCBI Taxonomy" id="104098"/>
    <lineage>
        <taxon>Bacteria</taxon>
        <taxon>Pseudomonadati</taxon>
        <taxon>Pseudomonadota</taxon>
        <taxon>Alphaproteobacteria</taxon>
        <taxon>Acetobacterales</taxon>
        <taxon>Acetobacteraceae</taxon>
        <taxon>Acetobacter</taxon>
    </lineage>
</organism>
<evidence type="ECO:0000313" key="7">
    <source>
        <dbReference type="EMBL" id="GEB84634.1"/>
    </source>
</evidence>
<comment type="subcellular location">
    <subcellularLocation>
        <location evidence="1 5">Cell membrane</location>
        <topology evidence="1 5">Multi-pass membrane protein</topology>
    </subcellularLocation>
</comment>
<reference evidence="7 8" key="1">
    <citation type="submission" date="2019-06" db="EMBL/GenBank/DDBJ databases">
        <title>Whole genome shotgun sequence of Acetobacter peroxydans NBRC 13755.</title>
        <authorList>
            <person name="Hosoyama A."/>
            <person name="Uohara A."/>
            <person name="Ohji S."/>
            <person name="Ichikawa N."/>
        </authorList>
    </citation>
    <scope>NUCLEOTIDE SEQUENCE [LARGE SCALE GENOMIC DNA]</scope>
    <source>
        <strain evidence="7 8">NBRC 13755</strain>
    </source>
</reference>
<dbReference type="OrthoDB" id="9806809at2"/>
<comment type="similarity">
    <text evidence="5">Belongs to the binding-protein-dependent transport system permease family.</text>
</comment>
<feature type="domain" description="ABC transmembrane type-1" evidence="6">
    <location>
        <begin position="71"/>
        <end position="266"/>
    </location>
</feature>
<accession>A0A4Y3TSB1</accession>
<dbReference type="PROSITE" id="PS50928">
    <property type="entry name" value="ABC_TM1"/>
    <property type="match status" value="2"/>
</dbReference>
<evidence type="ECO:0000256" key="1">
    <source>
        <dbReference type="ARBA" id="ARBA00004651"/>
    </source>
</evidence>
<feature type="transmembrane region" description="Helical" evidence="5">
    <location>
        <begin position="341"/>
        <end position="362"/>
    </location>
</feature>
<dbReference type="AlphaFoldDB" id="A0A4Y3TSB1"/>
<feature type="transmembrane region" description="Helical" evidence="5">
    <location>
        <begin position="76"/>
        <end position="97"/>
    </location>
</feature>
<evidence type="ECO:0000256" key="4">
    <source>
        <dbReference type="ARBA" id="ARBA00023136"/>
    </source>
</evidence>
<feature type="transmembrane region" description="Helical" evidence="5">
    <location>
        <begin position="109"/>
        <end position="131"/>
    </location>
</feature>
<feature type="transmembrane region" description="Helical" evidence="5">
    <location>
        <begin position="374"/>
        <end position="396"/>
    </location>
</feature>